<gene>
    <name evidence="2" type="ORF">NQ315_006912</name>
</gene>
<organism evidence="2 3">
    <name type="scientific">Exocentrus adspersus</name>
    <dbReference type="NCBI Taxonomy" id="1586481"/>
    <lineage>
        <taxon>Eukaryota</taxon>
        <taxon>Metazoa</taxon>
        <taxon>Ecdysozoa</taxon>
        <taxon>Arthropoda</taxon>
        <taxon>Hexapoda</taxon>
        <taxon>Insecta</taxon>
        <taxon>Pterygota</taxon>
        <taxon>Neoptera</taxon>
        <taxon>Endopterygota</taxon>
        <taxon>Coleoptera</taxon>
        <taxon>Polyphaga</taxon>
        <taxon>Cucujiformia</taxon>
        <taxon>Chrysomeloidea</taxon>
        <taxon>Cerambycidae</taxon>
        <taxon>Lamiinae</taxon>
        <taxon>Acanthocinini</taxon>
        <taxon>Exocentrus</taxon>
    </lineage>
</organism>
<evidence type="ECO:0000313" key="2">
    <source>
        <dbReference type="EMBL" id="KAJ8924129.1"/>
    </source>
</evidence>
<name>A0AAV8WC18_9CUCU</name>
<dbReference type="Pfam" id="PF15868">
    <property type="entry name" value="MBF2"/>
    <property type="match status" value="1"/>
</dbReference>
<evidence type="ECO:0000256" key="1">
    <source>
        <dbReference type="SAM" id="SignalP"/>
    </source>
</evidence>
<dbReference type="EMBL" id="JANEYG010000003">
    <property type="protein sequence ID" value="KAJ8924129.1"/>
    <property type="molecule type" value="Genomic_DNA"/>
</dbReference>
<keyword evidence="3" id="KW-1185">Reference proteome</keyword>
<protein>
    <submittedName>
        <fullName evidence="2">Uncharacterized protein</fullName>
    </submittedName>
</protein>
<evidence type="ECO:0000313" key="3">
    <source>
        <dbReference type="Proteomes" id="UP001159042"/>
    </source>
</evidence>
<dbReference type="InterPro" id="IPR031734">
    <property type="entry name" value="MBF2"/>
</dbReference>
<proteinExistence type="predicted"/>
<dbReference type="AlphaFoldDB" id="A0AAV8WC18"/>
<sequence length="117" mass="12878">MSRLSLVALLVLCAVVAKCDDGKYEIVDGDCNSALANDMIFRDHVHKTRLPLIGRDAESEWSGNARIYCIKVLNDKDESKGATCLIKDGGVGFDHVTIEMHSPANHGLEFDIQIYAK</sequence>
<comment type="caution">
    <text evidence="2">The sequence shown here is derived from an EMBL/GenBank/DDBJ whole genome shotgun (WGS) entry which is preliminary data.</text>
</comment>
<dbReference type="Proteomes" id="UP001159042">
    <property type="component" value="Unassembled WGS sequence"/>
</dbReference>
<keyword evidence="1" id="KW-0732">Signal</keyword>
<reference evidence="2 3" key="1">
    <citation type="journal article" date="2023" name="Insect Mol. Biol.">
        <title>Genome sequencing provides insights into the evolution of gene families encoding plant cell wall-degrading enzymes in longhorned beetles.</title>
        <authorList>
            <person name="Shin N.R."/>
            <person name="Okamura Y."/>
            <person name="Kirsch R."/>
            <person name="Pauchet Y."/>
        </authorList>
    </citation>
    <scope>NUCLEOTIDE SEQUENCE [LARGE SCALE GENOMIC DNA]</scope>
    <source>
        <strain evidence="2">EAD_L_NR</strain>
    </source>
</reference>
<feature type="chain" id="PRO_5043451561" evidence="1">
    <location>
        <begin position="20"/>
        <end position="117"/>
    </location>
</feature>
<accession>A0AAV8WC18</accession>
<feature type="signal peptide" evidence="1">
    <location>
        <begin position="1"/>
        <end position="19"/>
    </location>
</feature>